<accession>A0ABT1DNQ8</accession>
<feature type="region of interest" description="Disordered" evidence="1">
    <location>
        <begin position="30"/>
        <end position="77"/>
    </location>
</feature>
<gene>
    <name evidence="2" type="ORF">M1L60_17930</name>
</gene>
<reference evidence="2 3" key="1">
    <citation type="submission" date="2022-06" db="EMBL/GenBank/DDBJ databases">
        <title>New Species of the Genus Actinoplanes, ActinopZanes ferrugineus.</title>
        <authorList>
            <person name="Ding P."/>
        </authorList>
    </citation>
    <scope>NUCLEOTIDE SEQUENCE [LARGE SCALE GENOMIC DNA]</scope>
    <source>
        <strain evidence="2 3">TRM88003</strain>
    </source>
</reference>
<feature type="compositionally biased region" description="Basic and acidic residues" evidence="1">
    <location>
        <begin position="30"/>
        <end position="70"/>
    </location>
</feature>
<keyword evidence="3" id="KW-1185">Reference proteome</keyword>
<dbReference type="RefSeq" id="WP_253238574.1">
    <property type="nucleotide sequence ID" value="NZ_JAMYJR010000018.1"/>
</dbReference>
<evidence type="ECO:0000313" key="3">
    <source>
        <dbReference type="Proteomes" id="UP001523369"/>
    </source>
</evidence>
<comment type="caution">
    <text evidence="2">The sequence shown here is derived from an EMBL/GenBank/DDBJ whole genome shotgun (WGS) entry which is preliminary data.</text>
</comment>
<proteinExistence type="predicted"/>
<dbReference type="EMBL" id="JAMYJR010000018">
    <property type="protein sequence ID" value="MCO8272477.1"/>
    <property type="molecule type" value="Genomic_DNA"/>
</dbReference>
<evidence type="ECO:0000313" key="2">
    <source>
        <dbReference type="EMBL" id="MCO8272477.1"/>
    </source>
</evidence>
<evidence type="ECO:0000256" key="1">
    <source>
        <dbReference type="SAM" id="MobiDB-lite"/>
    </source>
</evidence>
<organism evidence="2 3">
    <name type="scientific">Paractinoplanes aksuensis</name>
    <dbReference type="NCBI Taxonomy" id="2939490"/>
    <lineage>
        <taxon>Bacteria</taxon>
        <taxon>Bacillati</taxon>
        <taxon>Actinomycetota</taxon>
        <taxon>Actinomycetes</taxon>
        <taxon>Micromonosporales</taxon>
        <taxon>Micromonosporaceae</taxon>
        <taxon>Paractinoplanes</taxon>
    </lineage>
</organism>
<name>A0ABT1DNQ8_9ACTN</name>
<sequence>MALSYDELRTWVEDRNRQELKQARAELHEQARRSQETAAQFHEHMAAIAREGGDEQAAVRHEQEAARERSVPLPNAA</sequence>
<dbReference type="Proteomes" id="UP001523369">
    <property type="component" value="Unassembled WGS sequence"/>
</dbReference>
<protein>
    <submittedName>
        <fullName evidence="2">Uncharacterized protein</fullName>
    </submittedName>
</protein>